<dbReference type="Proteomes" id="UP000216339">
    <property type="component" value="Unassembled WGS sequence"/>
</dbReference>
<dbReference type="InterPro" id="IPR024072">
    <property type="entry name" value="DHFR-like_dom_sf"/>
</dbReference>
<dbReference type="GO" id="GO:0009231">
    <property type="term" value="P:riboflavin biosynthetic process"/>
    <property type="evidence" value="ECO:0007669"/>
    <property type="project" value="InterPro"/>
</dbReference>
<dbReference type="EMBL" id="MQWD01000001">
    <property type="protein sequence ID" value="PAP75081.1"/>
    <property type="molecule type" value="Genomic_DNA"/>
</dbReference>
<dbReference type="OrthoDB" id="195113at2"/>
<evidence type="ECO:0000313" key="3">
    <source>
        <dbReference type="Proteomes" id="UP000216339"/>
    </source>
</evidence>
<dbReference type="PANTHER" id="PTHR38011">
    <property type="entry name" value="DIHYDROFOLATE REDUCTASE FAMILY PROTEIN (AFU_ORTHOLOGUE AFUA_8G06820)"/>
    <property type="match status" value="1"/>
</dbReference>
<protein>
    <submittedName>
        <fullName evidence="2">Deaminase</fullName>
    </submittedName>
</protein>
<reference evidence="2 3" key="1">
    <citation type="submission" date="2016-11" db="EMBL/GenBank/DDBJ databases">
        <title>Study of marine rhodopsin-containing bacteria.</title>
        <authorList>
            <person name="Yoshizawa S."/>
            <person name="Kumagai Y."/>
            <person name="Kogure K."/>
        </authorList>
    </citation>
    <scope>NUCLEOTIDE SEQUENCE [LARGE SCALE GENOMIC DNA]</scope>
    <source>
        <strain evidence="2 3">SAORIC-28</strain>
    </source>
</reference>
<dbReference type="GO" id="GO:0008703">
    <property type="term" value="F:5-amino-6-(5-phosphoribosylamino)uracil reductase activity"/>
    <property type="evidence" value="ECO:0007669"/>
    <property type="project" value="InterPro"/>
</dbReference>
<dbReference type="InterPro" id="IPR002734">
    <property type="entry name" value="RibDG_C"/>
</dbReference>
<dbReference type="SUPFAM" id="SSF53597">
    <property type="entry name" value="Dihydrofolate reductase-like"/>
    <property type="match status" value="1"/>
</dbReference>
<gene>
    <name evidence="2" type="ORF">BSZ37_00750</name>
</gene>
<dbReference type="InterPro" id="IPR050765">
    <property type="entry name" value="Riboflavin_Biosynth_HTPR"/>
</dbReference>
<dbReference type="AlphaFoldDB" id="A0A271IV03"/>
<organism evidence="2 3">
    <name type="scientific">Rubrivirga marina</name>
    <dbReference type="NCBI Taxonomy" id="1196024"/>
    <lineage>
        <taxon>Bacteria</taxon>
        <taxon>Pseudomonadati</taxon>
        <taxon>Rhodothermota</taxon>
        <taxon>Rhodothermia</taxon>
        <taxon>Rhodothermales</taxon>
        <taxon>Rubricoccaceae</taxon>
        <taxon>Rubrivirga</taxon>
    </lineage>
</organism>
<keyword evidence="3" id="KW-1185">Reference proteome</keyword>
<proteinExistence type="predicted"/>
<accession>A0A271IV03</accession>
<evidence type="ECO:0000313" key="2">
    <source>
        <dbReference type="EMBL" id="PAP75081.1"/>
    </source>
</evidence>
<sequence length="205" mass="21852">MRIVLNDFISLDGVVQAPGGRGEDPDGGFEHGGWSMPFFDPESMGAALSDAMQSTEALLFGRRTWEVMADAWPARAGDPFADMMNEIPKYVASRTLSAEEAASRWGNTKVLGGDADAIGSIRSLRAKGGDATIQVMGSASLAQQLVENDLVDEYRLMVEPILLGGGKTIFPSDGRARPLDLVSVAQAKTDVLICVYRPVSSAEGE</sequence>
<evidence type="ECO:0000259" key="1">
    <source>
        <dbReference type="Pfam" id="PF01872"/>
    </source>
</evidence>
<comment type="caution">
    <text evidence="2">The sequence shown here is derived from an EMBL/GenBank/DDBJ whole genome shotgun (WGS) entry which is preliminary data.</text>
</comment>
<dbReference type="Gene3D" id="3.40.430.10">
    <property type="entry name" value="Dihydrofolate Reductase, subunit A"/>
    <property type="match status" value="1"/>
</dbReference>
<dbReference type="PANTHER" id="PTHR38011:SF2">
    <property type="entry name" value="BIFUNCTIONAL DEAMINASE-REDUCTASE DOMAIN PROTEIN"/>
    <property type="match status" value="1"/>
</dbReference>
<dbReference type="RefSeq" id="WP_095508708.1">
    <property type="nucleotide sequence ID" value="NZ_MQWD01000001.1"/>
</dbReference>
<dbReference type="Pfam" id="PF01872">
    <property type="entry name" value="RibD_C"/>
    <property type="match status" value="1"/>
</dbReference>
<feature type="domain" description="Bacterial bifunctional deaminase-reductase C-terminal" evidence="1">
    <location>
        <begin position="3"/>
        <end position="192"/>
    </location>
</feature>
<name>A0A271IV03_9BACT</name>